<dbReference type="Gene3D" id="3.30.40.10">
    <property type="entry name" value="Zinc/RING finger domain, C3HC4 (zinc finger)"/>
    <property type="match status" value="1"/>
</dbReference>
<dbReference type="PANTHER" id="PTHR45931:SF3">
    <property type="entry name" value="RING ZINC FINGER-CONTAINING PROTEIN"/>
    <property type="match status" value="1"/>
</dbReference>
<keyword evidence="3" id="KW-0862">Zinc</keyword>
<feature type="region of interest" description="Disordered" evidence="5">
    <location>
        <begin position="9"/>
        <end position="41"/>
    </location>
</feature>
<feature type="compositionally biased region" description="Gly residues" evidence="5">
    <location>
        <begin position="22"/>
        <end position="32"/>
    </location>
</feature>
<dbReference type="STRING" id="284811.Q750Y0"/>
<dbReference type="InterPro" id="IPR013083">
    <property type="entry name" value="Znf_RING/FYVE/PHD"/>
</dbReference>
<evidence type="ECO:0000256" key="2">
    <source>
        <dbReference type="ARBA" id="ARBA00022771"/>
    </source>
</evidence>
<dbReference type="SUPFAM" id="SSF57850">
    <property type="entry name" value="RING/U-box"/>
    <property type="match status" value="1"/>
</dbReference>
<reference evidence="8" key="2">
    <citation type="journal article" date="2013" name="G3 (Bethesda)">
        <title>Genomes of Ashbya fungi isolated from insects reveal four mating-type loci, numerous translocations, lack of transposons, and distinct gene duplications.</title>
        <authorList>
            <person name="Dietrich F.S."/>
            <person name="Voegeli S."/>
            <person name="Kuo S."/>
            <person name="Philippsen P."/>
        </authorList>
    </citation>
    <scope>GENOME REANNOTATION</scope>
    <source>
        <strain evidence="8">ATCC 10895 / CBS 109.51 / FGSC 9923 / NRRL Y-1056</strain>
    </source>
</reference>
<dbReference type="InParanoid" id="Q750Y0"/>
<dbReference type="PROSITE" id="PS50089">
    <property type="entry name" value="ZF_RING_2"/>
    <property type="match status" value="1"/>
</dbReference>
<name>Q750Y0_EREGS</name>
<keyword evidence="8" id="KW-1185">Reference proteome</keyword>
<dbReference type="GO" id="GO:0005737">
    <property type="term" value="C:cytoplasm"/>
    <property type="evidence" value="ECO:0000318"/>
    <property type="project" value="GO_Central"/>
</dbReference>
<evidence type="ECO:0000256" key="4">
    <source>
        <dbReference type="PROSITE-ProRule" id="PRU00175"/>
    </source>
</evidence>
<feature type="region of interest" description="Disordered" evidence="5">
    <location>
        <begin position="390"/>
        <end position="421"/>
    </location>
</feature>
<proteinExistence type="predicted"/>
<dbReference type="EMBL" id="AE016820">
    <property type="protein sequence ID" value="AAS54300.2"/>
    <property type="molecule type" value="Genomic_DNA"/>
</dbReference>
<dbReference type="InterPro" id="IPR051834">
    <property type="entry name" value="RING_finger_E3_ligase"/>
</dbReference>
<feature type="compositionally biased region" description="Basic and acidic residues" evidence="5">
    <location>
        <begin position="567"/>
        <end position="576"/>
    </location>
</feature>
<evidence type="ECO:0000256" key="3">
    <source>
        <dbReference type="ARBA" id="ARBA00022833"/>
    </source>
</evidence>
<evidence type="ECO:0000259" key="6">
    <source>
        <dbReference type="PROSITE" id="PS50089"/>
    </source>
</evidence>
<dbReference type="KEGG" id="ago:AGOS_AGL191W"/>
<evidence type="ECO:0000313" key="8">
    <source>
        <dbReference type="Proteomes" id="UP000000591"/>
    </source>
</evidence>
<feature type="region of interest" description="Disordered" evidence="5">
    <location>
        <begin position="172"/>
        <end position="222"/>
    </location>
</feature>
<dbReference type="GeneID" id="4622769"/>
<evidence type="ECO:0000313" key="7">
    <source>
        <dbReference type="EMBL" id="AAS54300.2"/>
    </source>
</evidence>
<keyword evidence="2 4" id="KW-0863">Zinc-finger</keyword>
<dbReference type="GO" id="GO:0008270">
    <property type="term" value="F:zinc ion binding"/>
    <property type="evidence" value="ECO:0007669"/>
    <property type="project" value="UniProtKB-KW"/>
</dbReference>
<feature type="compositionally biased region" description="Pro residues" evidence="5">
    <location>
        <begin position="546"/>
        <end position="555"/>
    </location>
</feature>
<dbReference type="GO" id="GO:0006511">
    <property type="term" value="P:ubiquitin-dependent protein catabolic process"/>
    <property type="evidence" value="ECO:0000318"/>
    <property type="project" value="GO_Central"/>
</dbReference>
<evidence type="ECO:0000256" key="5">
    <source>
        <dbReference type="SAM" id="MobiDB-lite"/>
    </source>
</evidence>
<dbReference type="RefSeq" id="NP_986476.2">
    <property type="nucleotide sequence ID" value="NM_211538.2"/>
</dbReference>
<dbReference type="Pfam" id="PF13639">
    <property type="entry name" value="zf-RING_2"/>
    <property type="match status" value="1"/>
</dbReference>
<dbReference type="Proteomes" id="UP000000591">
    <property type="component" value="Chromosome VII"/>
</dbReference>
<sequence>MVITNVFGFSSSRRSNNEGQEHGGGGQGPGVEDGGEPRARANTRNVTVAIQYSWLHDMRNVGGEGEEAGQGPGENGDTFVMSFTDVPDSTSNDRFQEVIGIAAQFALSRVARRISLLRGLSKESFEKLPLRKLSELDSELCSICYDDFEDDTSIGSKRNRDVDNDALYLKRQRTGGDSSAQSSLSPGEAGAGGDAGGREGGHAGGWPAEEEAEQPHYKHSPTELPCGHVFGRDCIFRWTQEHNSCPICRARIVENEGLNHAVQDTPVVMDEFDRQSFERIRQLIYGDNASSGDRPNGDGGITLQRHNVIVIRPDSASFNGHLQRGEAGTAPLAGSSAGTESEQAPAAQAERVPAGNSPTAPPAHAAESMEAVGVIPLALFSLAPLGAARNTDSPASAQGNDTTPEPATTSEGGSAGTASMNNTDISRLFDLIANLTGRMQPRRNSGNNTNSSNSTLAPSGSSRSGAERSQESAAAPPAPSRFGLFDFLSRGRMMGSPFGAGGSPIRDVLGDGRRRPSLEGRGLFGTGVASFREGTGVRTVDFSGPMPHPRSPPAPAHNTSDEADVNSPHDRTHPDDPTQETE</sequence>
<protein>
    <submittedName>
        <fullName evidence="7">AGL191Wp</fullName>
    </submittedName>
</protein>
<keyword evidence="1" id="KW-0479">Metal-binding</keyword>
<dbReference type="SMART" id="SM00184">
    <property type="entry name" value="RING"/>
    <property type="match status" value="1"/>
</dbReference>
<dbReference type="GO" id="GO:0061630">
    <property type="term" value="F:ubiquitin protein ligase activity"/>
    <property type="evidence" value="ECO:0000318"/>
    <property type="project" value="GO_Central"/>
</dbReference>
<feature type="domain" description="RING-type" evidence="6">
    <location>
        <begin position="224"/>
        <end position="249"/>
    </location>
</feature>
<evidence type="ECO:0000256" key="1">
    <source>
        <dbReference type="ARBA" id="ARBA00022723"/>
    </source>
</evidence>
<feature type="region of interest" description="Disordered" evidence="5">
    <location>
        <begin position="497"/>
        <end position="582"/>
    </location>
</feature>
<gene>
    <name evidence="7" type="ORF">AGOS_AGL191W</name>
</gene>
<dbReference type="InterPro" id="IPR001841">
    <property type="entry name" value="Znf_RING"/>
</dbReference>
<reference evidence="7 8" key="1">
    <citation type="journal article" date="2004" name="Science">
        <title>The Ashbya gossypii genome as a tool for mapping the ancient Saccharomyces cerevisiae genome.</title>
        <authorList>
            <person name="Dietrich F.S."/>
            <person name="Voegeli S."/>
            <person name="Brachat S."/>
            <person name="Lerch A."/>
            <person name="Gates K."/>
            <person name="Steiner S."/>
            <person name="Mohr C."/>
            <person name="Pohlmann R."/>
            <person name="Luedi P."/>
            <person name="Choi S."/>
            <person name="Wing R.A."/>
            <person name="Flavier A."/>
            <person name="Gaffney T.D."/>
            <person name="Philippsen P."/>
        </authorList>
    </citation>
    <scope>NUCLEOTIDE SEQUENCE [LARGE SCALE GENOMIC DNA]</scope>
    <source>
        <strain evidence="8">ATCC 10895 / CBS 109.51 / FGSC 9923 / NRRL Y-1056</strain>
    </source>
</reference>
<dbReference type="PANTHER" id="PTHR45931">
    <property type="entry name" value="SI:CH211-59O9.10"/>
    <property type="match status" value="1"/>
</dbReference>
<accession>Q750Y0</accession>
<feature type="compositionally biased region" description="Basic and acidic residues" evidence="5">
    <location>
        <begin position="508"/>
        <end position="518"/>
    </location>
</feature>
<feature type="compositionally biased region" description="Low complexity" evidence="5">
    <location>
        <begin position="444"/>
        <end position="455"/>
    </location>
</feature>
<feature type="region of interest" description="Disordered" evidence="5">
    <location>
        <begin position="319"/>
        <end position="365"/>
    </location>
</feature>
<dbReference type="eggNOG" id="KOG0802">
    <property type="taxonomic scope" value="Eukaryota"/>
</dbReference>
<feature type="compositionally biased region" description="Polar residues" evidence="5">
    <location>
        <begin position="175"/>
        <end position="185"/>
    </location>
</feature>
<dbReference type="OMA" id="HIFGREC"/>
<feature type="region of interest" description="Disordered" evidence="5">
    <location>
        <begin position="439"/>
        <end position="481"/>
    </location>
</feature>
<dbReference type="HOGENOM" id="CLU_391835_0_0_1"/>
<dbReference type="OrthoDB" id="8062037at2759"/>
<dbReference type="AlphaFoldDB" id="Q750Y0"/>
<organism evidence="7 8">
    <name type="scientific">Eremothecium gossypii (strain ATCC 10895 / CBS 109.51 / FGSC 9923 / NRRL Y-1056)</name>
    <name type="common">Yeast</name>
    <name type="synonym">Ashbya gossypii</name>
    <dbReference type="NCBI Taxonomy" id="284811"/>
    <lineage>
        <taxon>Eukaryota</taxon>
        <taxon>Fungi</taxon>
        <taxon>Dikarya</taxon>
        <taxon>Ascomycota</taxon>
        <taxon>Saccharomycotina</taxon>
        <taxon>Saccharomycetes</taxon>
        <taxon>Saccharomycetales</taxon>
        <taxon>Saccharomycetaceae</taxon>
        <taxon>Eremothecium</taxon>
    </lineage>
</organism>